<comment type="caution">
    <text evidence="1">The sequence shown here is derived from an EMBL/GenBank/DDBJ whole genome shotgun (WGS) entry which is preliminary data.</text>
</comment>
<gene>
    <name evidence="1" type="ORF">Hypma_011913</name>
</gene>
<dbReference type="Proteomes" id="UP000076154">
    <property type="component" value="Unassembled WGS sequence"/>
</dbReference>
<name>A0A369JKX5_HYPMA</name>
<dbReference type="OrthoDB" id="2788229at2759"/>
<reference evidence="1" key="1">
    <citation type="submission" date="2018-04" db="EMBL/GenBank/DDBJ databases">
        <title>Whole genome sequencing of Hypsizygus marmoreus.</title>
        <authorList>
            <person name="Choi I.-G."/>
            <person name="Min B."/>
            <person name="Kim J.-G."/>
            <person name="Kim S."/>
            <person name="Oh Y.-L."/>
            <person name="Kong W.-S."/>
            <person name="Park H."/>
            <person name="Jeong J."/>
            <person name="Song E.-S."/>
        </authorList>
    </citation>
    <scope>NUCLEOTIDE SEQUENCE [LARGE SCALE GENOMIC DNA]</scope>
    <source>
        <strain evidence="1">51987-8</strain>
    </source>
</reference>
<proteinExistence type="predicted"/>
<protein>
    <recommendedName>
        <fullName evidence="3">F-box domain-containing protein</fullName>
    </recommendedName>
</protein>
<dbReference type="AlphaFoldDB" id="A0A369JKX5"/>
<organism evidence="1 2">
    <name type="scientific">Hypsizygus marmoreus</name>
    <name type="common">White beech mushroom</name>
    <name type="synonym">Agaricus marmoreus</name>
    <dbReference type="NCBI Taxonomy" id="39966"/>
    <lineage>
        <taxon>Eukaryota</taxon>
        <taxon>Fungi</taxon>
        <taxon>Dikarya</taxon>
        <taxon>Basidiomycota</taxon>
        <taxon>Agaricomycotina</taxon>
        <taxon>Agaricomycetes</taxon>
        <taxon>Agaricomycetidae</taxon>
        <taxon>Agaricales</taxon>
        <taxon>Tricholomatineae</taxon>
        <taxon>Lyophyllaceae</taxon>
        <taxon>Hypsizygus</taxon>
    </lineage>
</organism>
<dbReference type="EMBL" id="LUEZ02000055">
    <property type="protein sequence ID" value="RDB21055.1"/>
    <property type="molecule type" value="Genomic_DNA"/>
</dbReference>
<sequence>MELVMLGPRIPPELIDLVFDHCTSNRGSLCAFSLVCKTYFMRSRRPLFSKLLLKSNEDAENFIDLLRSPLCTLTEPDVVYELTFDDQISEDPSWYSSKLSTLNILLPALKALELNLYESPSDSQRIFEMQPMFADLRELQLDDVMPKEDGDLMHFVASFPLLIYLGIDASWVSPEPPPNPFYCLSPHLSSLILLGCTSNIDAEQPDDADLAPSINSLEWAELDTLLAESKFTDSPLEVTFRLDATVFHSNDTRPEESFEADIMRRMPLSSKKHMLVVVPILNYARLK</sequence>
<dbReference type="InParanoid" id="A0A369JKX5"/>
<accession>A0A369JKX5</accession>
<keyword evidence="2" id="KW-1185">Reference proteome</keyword>
<evidence type="ECO:0000313" key="2">
    <source>
        <dbReference type="Proteomes" id="UP000076154"/>
    </source>
</evidence>
<evidence type="ECO:0000313" key="1">
    <source>
        <dbReference type="EMBL" id="RDB21055.1"/>
    </source>
</evidence>
<evidence type="ECO:0008006" key="3">
    <source>
        <dbReference type="Google" id="ProtNLM"/>
    </source>
</evidence>